<evidence type="ECO:0000256" key="1">
    <source>
        <dbReference type="ARBA" id="ARBA00022676"/>
    </source>
</evidence>
<keyword evidence="1" id="KW-0328">Glycosyltransferase</keyword>
<dbReference type="PANTHER" id="PTHR34136:SF1">
    <property type="entry name" value="UDP-N-ACETYL-D-MANNOSAMINURONIC ACID TRANSFERASE"/>
    <property type="match status" value="1"/>
</dbReference>
<dbReference type="Proteomes" id="UP000824223">
    <property type="component" value="Unassembled WGS sequence"/>
</dbReference>
<evidence type="ECO:0000313" key="4">
    <source>
        <dbReference type="Proteomes" id="UP000824223"/>
    </source>
</evidence>
<name>A0A9D2H9C0_9FIRM</name>
<dbReference type="InterPro" id="IPR004629">
    <property type="entry name" value="WecG_TagA_CpsF"/>
</dbReference>
<organism evidence="3 4">
    <name type="scientific">Candidatus Mediterraneibacter pullicola</name>
    <dbReference type="NCBI Taxonomy" id="2838682"/>
    <lineage>
        <taxon>Bacteria</taxon>
        <taxon>Bacillati</taxon>
        <taxon>Bacillota</taxon>
        <taxon>Clostridia</taxon>
        <taxon>Lachnospirales</taxon>
        <taxon>Lachnospiraceae</taxon>
        <taxon>Mediterraneibacter</taxon>
    </lineage>
</organism>
<dbReference type="GO" id="GO:0016758">
    <property type="term" value="F:hexosyltransferase activity"/>
    <property type="evidence" value="ECO:0007669"/>
    <property type="project" value="TreeGrafter"/>
</dbReference>
<dbReference type="Pfam" id="PF03808">
    <property type="entry name" value="Glyco_tran_WecG"/>
    <property type="match status" value="1"/>
</dbReference>
<comment type="caution">
    <text evidence="3">The sequence shown here is derived from an EMBL/GenBank/DDBJ whole genome shotgun (WGS) entry which is preliminary data.</text>
</comment>
<evidence type="ECO:0000256" key="2">
    <source>
        <dbReference type="ARBA" id="ARBA00022679"/>
    </source>
</evidence>
<dbReference type="EMBL" id="DXAK01000015">
    <property type="protein sequence ID" value="HJA06214.1"/>
    <property type="molecule type" value="Genomic_DNA"/>
</dbReference>
<reference evidence="3" key="1">
    <citation type="journal article" date="2021" name="PeerJ">
        <title>Extensive microbial diversity within the chicken gut microbiome revealed by metagenomics and culture.</title>
        <authorList>
            <person name="Gilroy R."/>
            <person name="Ravi A."/>
            <person name="Getino M."/>
            <person name="Pursley I."/>
            <person name="Horton D.L."/>
            <person name="Alikhan N.F."/>
            <person name="Baker D."/>
            <person name="Gharbi K."/>
            <person name="Hall N."/>
            <person name="Watson M."/>
            <person name="Adriaenssens E.M."/>
            <person name="Foster-Nyarko E."/>
            <person name="Jarju S."/>
            <person name="Secka A."/>
            <person name="Antonio M."/>
            <person name="Oren A."/>
            <person name="Chaudhuri R.R."/>
            <person name="La Ragione R."/>
            <person name="Hildebrand F."/>
            <person name="Pallen M.J."/>
        </authorList>
    </citation>
    <scope>NUCLEOTIDE SEQUENCE</scope>
    <source>
        <strain evidence="3">ChiSjej2B20-11307</strain>
    </source>
</reference>
<sequence length="220" mass="25157">MTDNIEVMGIRLDCLTAKETMVRMMRFLEDDSVDIIEILSMDVLMKNSEDEQWRELVDGFGLVLPGEPEILKAADIGDRTRLKEAENRTFLKLFIKYLQKNQKKVFLLAETEEILNSAAEALAGYSGGLRLTGRGILADDSREENVVNDINGTETDCILSVLASPYQEQFIDRNKALLNAKIWFGCGAVFGGEQEKRFPIGRVKHFFRKRLFWWRAGKEQ</sequence>
<evidence type="ECO:0000313" key="3">
    <source>
        <dbReference type="EMBL" id="HJA06214.1"/>
    </source>
</evidence>
<keyword evidence="2" id="KW-0808">Transferase</keyword>
<reference evidence="3" key="2">
    <citation type="submission" date="2021-04" db="EMBL/GenBank/DDBJ databases">
        <authorList>
            <person name="Gilroy R."/>
        </authorList>
    </citation>
    <scope>NUCLEOTIDE SEQUENCE</scope>
    <source>
        <strain evidence="3">ChiSjej2B20-11307</strain>
    </source>
</reference>
<dbReference type="AlphaFoldDB" id="A0A9D2H9C0"/>
<accession>A0A9D2H9C0</accession>
<proteinExistence type="predicted"/>
<gene>
    <name evidence="3" type="ORF">H9798_03570</name>
</gene>
<dbReference type="PANTHER" id="PTHR34136">
    <property type="match status" value="1"/>
</dbReference>
<protein>
    <submittedName>
        <fullName evidence="3">WecB/TagA/CpsF family glycosyltransferase</fullName>
    </submittedName>
</protein>